<dbReference type="Proteomes" id="UP000324222">
    <property type="component" value="Unassembled WGS sequence"/>
</dbReference>
<keyword evidence="2" id="KW-0406">Ion transport</keyword>
<keyword evidence="3" id="KW-0407">Ion channel</keyword>
<feature type="repeat" description="ANK" evidence="4">
    <location>
        <begin position="10"/>
        <end position="42"/>
    </location>
</feature>
<dbReference type="GO" id="GO:0051480">
    <property type="term" value="P:regulation of cytosolic calcium ion concentration"/>
    <property type="evidence" value="ECO:0007669"/>
    <property type="project" value="TreeGrafter"/>
</dbReference>
<keyword evidence="4" id="KW-0040">ANK repeat</keyword>
<dbReference type="GO" id="GO:0005886">
    <property type="term" value="C:plasma membrane"/>
    <property type="evidence" value="ECO:0007669"/>
    <property type="project" value="TreeGrafter"/>
</dbReference>
<comment type="caution">
    <text evidence="5">The sequence shown here is derived from an EMBL/GenBank/DDBJ whole genome shotgun (WGS) entry which is preliminary data.</text>
</comment>
<dbReference type="SUPFAM" id="SSF48403">
    <property type="entry name" value="Ankyrin repeat"/>
    <property type="match status" value="1"/>
</dbReference>
<name>A0A5B7KAG7_PORTR</name>
<dbReference type="GO" id="GO:0034703">
    <property type="term" value="C:cation channel complex"/>
    <property type="evidence" value="ECO:0007669"/>
    <property type="project" value="TreeGrafter"/>
</dbReference>
<dbReference type="Pfam" id="PF00023">
    <property type="entry name" value="Ank"/>
    <property type="match status" value="1"/>
</dbReference>
<proteinExistence type="predicted"/>
<evidence type="ECO:0000313" key="6">
    <source>
        <dbReference type="Proteomes" id="UP000324222"/>
    </source>
</evidence>
<keyword evidence="1" id="KW-0813">Transport</keyword>
<gene>
    <name evidence="5" type="primary">Trpgamma_2</name>
    <name evidence="5" type="ORF">E2C01_099791</name>
</gene>
<keyword evidence="6" id="KW-1185">Reference proteome</keyword>
<evidence type="ECO:0000256" key="3">
    <source>
        <dbReference type="ARBA" id="ARBA00023303"/>
    </source>
</evidence>
<dbReference type="GO" id="GO:0015279">
    <property type="term" value="F:store-operated calcium channel activity"/>
    <property type="evidence" value="ECO:0007669"/>
    <property type="project" value="TreeGrafter"/>
</dbReference>
<dbReference type="GO" id="GO:0070679">
    <property type="term" value="F:inositol 1,4,5 trisphosphate binding"/>
    <property type="evidence" value="ECO:0007669"/>
    <property type="project" value="TreeGrafter"/>
</dbReference>
<evidence type="ECO:0000256" key="2">
    <source>
        <dbReference type="ARBA" id="ARBA00023065"/>
    </source>
</evidence>
<dbReference type="PROSITE" id="PS50297">
    <property type="entry name" value="ANK_REP_REGION"/>
    <property type="match status" value="1"/>
</dbReference>
<dbReference type="InterPro" id="IPR036770">
    <property type="entry name" value="Ankyrin_rpt-contain_sf"/>
</dbReference>
<dbReference type="OrthoDB" id="2373987at2759"/>
<dbReference type="InterPro" id="IPR002153">
    <property type="entry name" value="TRPC_channel"/>
</dbReference>
<reference evidence="5 6" key="1">
    <citation type="submission" date="2019-05" db="EMBL/GenBank/DDBJ databases">
        <title>Another draft genome of Portunus trituberculatus and its Hox gene families provides insights of decapod evolution.</title>
        <authorList>
            <person name="Jeong J.-H."/>
            <person name="Song I."/>
            <person name="Kim S."/>
            <person name="Choi T."/>
            <person name="Kim D."/>
            <person name="Ryu S."/>
            <person name="Kim W."/>
        </authorList>
    </citation>
    <scope>NUCLEOTIDE SEQUENCE [LARGE SCALE GENOMIC DNA]</scope>
    <source>
        <tissue evidence="5">Muscle</tissue>
    </source>
</reference>
<dbReference type="AlphaFoldDB" id="A0A5B7KAG7"/>
<organism evidence="5 6">
    <name type="scientific">Portunus trituberculatus</name>
    <name type="common">Swimming crab</name>
    <name type="synonym">Neptunus trituberculatus</name>
    <dbReference type="NCBI Taxonomy" id="210409"/>
    <lineage>
        <taxon>Eukaryota</taxon>
        <taxon>Metazoa</taxon>
        <taxon>Ecdysozoa</taxon>
        <taxon>Arthropoda</taxon>
        <taxon>Crustacea</taxon>
        <taxon>Multicrustacea</taxon>
        <taxon>Malacostraca</taxon>
        <taxon>Eumalacostraca</taxon>
        <taxon>Eucarida</taxon>
        <taxon>Decapoda</taxon>
        <taxon>Pleocyemata</taxon>
        <taxon>Brachyura</taxon>
        <taxon>Eubrachyura</taxon>
        <taxon>Portunoidea</taxon>
        <taxon>Portunidae</taxon>
        <taxon>Portuninae</taxon>
        <taxon>Portunus</taxon>
    </lineage>
</organism>
<dbReference type="PROSITE" id="PS50088">
    <property type="entry name" value="ANK_REPEAT"/>
    <property type="match status" value="1"/>
</dbReference>
<protein>
    <submittedName>
        <fullName evidence="5">Transient receptor potential-gamma protein</fullName>
    </submittedName>
</protein>
<accession>A0A5B7KAG7</accession>
<sequence>MTRDTATFTKDITPLILAAHHNNYEILKLLLDRGASLPMPHDIRYGRRRCVCNVVLVW</sequence>
<dbReference type="SMART" id="SM00248">
    <property type="entry name" value="ANK"/>
    <property type="match status" value="1"/>
</dbReference>
<dbReference type="PANTHER" id="PTHR10117:SF54">
    <property type="entry name" value="TRANSIENT RECEPTOR POTENTIAL-GAMMA PROTEIN"/>
    <property type="match status" value="1"/>
</dbReference>
<keyword evidence="5" id="KW-0675">Receptor</keyword>
<evidence type="ECO:0000313" key="5">
    <source>
        <dbReference type="EMBL" id="MPD04120.1"/>
    </source>
</evidence>
<dbReference type="PANTHER" id="PTHR10117">
    <property type="entry name" value="TRANSIENT RECEPTOR POTENTIAL CHANNEL"/>
    <property type="match status" value="1"/>
</dbReference>
<dbReference type="Gene3D" id="1.25.40.20">
    <property type="entry name" value="Ankyrin repeat-containing domain"/>
    <property type="match status" value="1"/>
</dbReference>
<evidence type="ECO:0000256" key="4">
    <source>
        <dbReference type="PROSITE-ProRule" id="PRU00023"/>
    </source>
</evidence>
<dbReference type="EMBL" id="VSRR010139496">
    <property type="protein sequence ID" value="MPD04120.1"/>
    <property type="molecule type" value="Genomic_DNA"/>
</dbReference>
<evidence type="ECO:0000256" key="1">
    <source>
        <dbReference type="ARBA" id="ARBA00022448"/>
    </source>
</evidence>
<dbReference type="InterPro" id="IPR002110">
    <property type="entry name" value="Ankyrin_rpt"/>
</dbReference>